<reference evidence="5" key="1">
    <citation type="submission" date="2020-07" db="EMBL/GenBank/DDBJ databases">
        <title>Huge and variable diversity of episymbiotic CPR bacteria and DPANN archaea in groundwater ecosystems.</title>
        <authorList>
            <person name="He C.Y."/>
            <person name="Keren R."/>
            <person name="Whittaker M."/>
            <person name="Farag I.F."/>
            <person name="Doudna J."/>
            <person name="Cate J.H.D."/>
            <person name="Banfield J.F."/>
        </authorList>
    </citation>
    <scope>NUCLEOTIDE SEQUENCE</scope>
    <source>
        <strain evidence="5">NC_groundwater_1664_Pr3_B-0.1um_52_9</strain>
    </source>
</reference>
<dbReference type="AlphaFoldDB" id="A0A9D6Z4X5"/>
<dbReference type="InterPro" id="IPR046470">
    <property type="entry name" value="SAM_HAT_C"/>
</dbReference>
<protein>
    <submittedName>
        <fullName evidence="5">SAM-dependent chlorinase/fluorinase</fullName>
    </submittedName>
</protein>
<dbReference type="Gene3D" id="3.40.50.10790">
    <property type="entry name" value="S-adenosyl-l-methionine hydroxide adenosyltransferase, N-terminal"/>
    <property type="match status" value="1"/>
</dbReference>
<dbReference type="InterPro" id="IPR002747">
    <property type="entry name" value="SAM_OH_AdoTrfase"/>
</dbReference>
<dbReference type="Gene3D" id="2.40.30.90">
    <property type="entry name" value="Bacterial fluorinating enzyme like"/>
    <property type="match status" value="1"/>
</dbReference>
<evidence type="ECO:0000313" key="5">
    <source>
        <dbReference type="EMBL" id="MBI5250992.1"/>
    </source>
</evidence>
<comment type="similarity">
    <text evidence="2">Belongs to the SAM hydrolase / SAM-dependent halogenase family.</text>
</comment>
<keyword evidence="1" id="KW-0949">S-adenosyl-L-methionine</keyword>
<comment type="caution">
    <text evidence="5">The sequence shown here is derived from an EMBL/GenBank/DDBJ whole genome shotgun (WGS) entry which is preliminary data.</text>
</comment>
<proteinExistence type="inferred from homology"/>
<evidence type="ECO:0000259" key="3">
    <source>
        <dbReference type="Pfam" id="PF01887"/>
    </source>
</evidence>
<dbReference type="PIRSF" id="PIRSF006779">
    <property type="entry name" value="UCP006779"/>
    <property type="match status" value="1"/>
</dbReference>
<feature type="domain" description="S-adenosyl-l-methionine hydroxide adenosyltransferase C-terminal" evidence="4">
    <location>
        <begin position="173"/>
        <end position="254"/>
    </location>
</feature>
<evidence type="ECO:0000259" key="4">
    <source>
        <dbReference type="Pfam" id="PF20257"/>
    </source>
</evidence>
<sequence length="257" mass="28155">MEPVITFTTDFGTRDGYTAQMKGVVLGICPGARLIDVTHDIRPYAILEGALVLNAVSRHFPEGTIHVGVVDPGVGGPRREMALNAGNRFYVGPDNGLFSFIFDSCQPWEARAISNSDYMLPDPHPTFHGRDVFSATAAHLCAGRPFDLVGPPIQDPVRLNLPQAFQSQDGIRGQIIYVDRFGNLTSNISAQMLTRKARSIEVGNLVIQGIRRFFGEVSEGEPLALINSFGFLEIAVNMRDASEVLDLRTGADVRLLW</sequence>
<dbReference type="EMBL" id="JACRDE010000417">
    <property type="protein sequence ID" value="MBI5250992.1"/>
    <property type="molecule type" value="Genomic_DNA"/>
</dbReference>
<dbReference type="InterPro" id="IPR046469">
    <property type="entry name" value="SAM_HAT_N"/>
</dbReference>
<dbReference type="InterPro" id="IPR023227">
    <property type="entry name" value="SAM_OH_AdoTrfase_C_sf"/>
</dbReference>
<dbReference type="InterPro" id="IPR023228">
    <property type="entry name" value="SAM_OH_AdoTrfase_N_sf"/>
</dbReference>
<organism evidence="5 6">
    <name type="scientific">Desulfomonile tiedjei</name>
    <dbReference type="NCBI Taxonomy" id="2358"/>
    <lineage>
        <taxon>Bacteria</taxon>
        <taxon>Pseudomonadati</taxon>
        <taxon>Thermodesulfobacteriota</taxon>
        <taxon>Desulfomonilia</taxon>
        <taxon>Desulfomonilales</taxon>
        <taxon>Desulfomonilaceae</taxon>
        <taxon>Desulfomonile</taxon>
    </lineage>
</organism>
<feature type="domain" description="S-adenosyl-l-methionine hydroxide adenosyltransferase N-terminal" evidence="3">
    <location>
        <begin position="5"/>
        <end position="150"/>
    </location>
</feature>
<accession>A0A9D6Z4X5</accession>
<gene>
    <name evidence="5" type="ORF">HY912_16000</name>
</gene>
<dbReference type="Pfam" id="PF01887">
    <property type="entry name" value="SAM_HAT_N"/>
    <property type="match status" value="1"/>
</dbReference>
<name>A0A9D6Z4X5_9BACT</name>
<dbReference type="Proteomes" id="UP000807825">
    <property type="component" value="Unassembled WGS sequence"/>
</dbReference>
<evidence type="ECO:0000256" key="2">
    <source>
        <dbReference type="ARBA" id="ARBA00024035"/>
    </source>
</evidence>
<evidence type="ECO:0000313" key="6">
    <source>
        <dbReference type="Proteomes" id="UP000807825"/>
    </source>
</evidence>
<dbReference type="PANTHER" id="PTHR35092">
    <property type="entry name" value="CHLORINASE MJ1651"/>
    <property type="match status" value="1"/>
</dbReference>
<dbReference type="Pfam" id="PF20257">
    <property type="entry name" value="SAM_HAT_C"/>
    <property type="match status" value="1"/>
</dbReference>
<dbReference type="PANTHER" id="PTHR35092:SF1">
    <property type="entry name" value="CHLORINASE MJ1651"/>
    <property type="match status" value="1"/>
</dbReference>
<dbReference type="SUPFAM" id="SSF101852">
    <property type="entry name" value="Bacterial fluorinating enzyme, C-terminal domain"/>
    <property type="match status" value="1"/>
</dbReference>
<evidence type="ECO:0000256" key="1">
    <source>
        <dbReference type="ARBA" id="ARBA00022691"/>
    </source>
</evidence>
<dbReference type="SUPFAM" id="SSF102522">
    <property type="entry name" value="Bacterial fluorinating enzyme, N-terminal domain"/>
    <property type="match status" value="1"/>
</dbReference>